<organism evidence="15 16">
    <name type="scientific">Pygocentrus nattereri</name>
    <name type="common">Red-bellied piranha</name>
    <dbReference type="NCBI Taxonomy" id="42514"/>
    <lineage>
        <taxon>Eukaryota</taxon>
        <taxon>Metazoa</taxon>
        <taxon>Chordata</taxon>
        <taxon>Craniata</taxon>
        <taxon>Vertebrata</taxon>
        <taxon>Euteleostomi</taxon>
        <taxon>Actinopterygii</taxon>
        <taxon>Neopterygii</taxon>
        <taxon>Teleostei</taxon>
        <taxon>Ostariophysi</taxon>
        <taxon>Characiformes</taxon>
        <taxon>Characoidei</taxon>
        <taxon>Pygocentrus</taxon>
    </lineage>
</organism>
<reference evidence="15" key="2">
    <citation type="submission" date="2025-08" db="UniProtKB">
        <authorList>
            <consortium name="Ensembl"/>
        </authorList>
    </citation>
    <scope>IDENTIFICATION</scope>
</reference>
<evidence type="ECO:0000256" key="1">
    <source>
        <dbReference type="ARBA" id="ARBA00004123"/>
    </source>
</evidence>
<evidence type="ECO:0000256" key="3">
    <source>
        <dbReference type="ARBA" id="ARBA00022723"/>
    </source>
</evidence>
<dbReference type="Pfam" id="PF00096">
    <property type="entry name" value="zf-C2H2"/>
    <property type="match status" value="2"/>
</dbReference>
<feature type="domain" description="C2H2-type" evidence="14">
    <location>
        <begin position="295"/>
        <end position="318"/>
    </location>
</feature>
<evidence type="ECO:0000256" key="5">
    <source>
        <dbReference type="ARBA" id="ARBA00022771"/>
    </source>
</evidence>
<dbReference type="GeneTree" id="ENSGT00940000162287"/>
<reference evidence="15 16" key="1">
    <citation type="submission" date="2020-10" db="EMBL/GenBank/DDBJ databases">
        <title>Pygocentrus nattereri (red-bellied piranha) genome, fPygNat1, primary haplotype.</title>
        <authorList>
            <person name="Myers G."/>
            <person name="Meyer A."/>
            <person name="Karagic N."/>
            <person name="Pippel M."/>
            <person name="Winkler S."/>
            <person name="Tracey A."/>
            <person name="Wood J."/>
            <person name="Formenti G."/>
            <person name="Howe K."/>
            <person name="Fedrigo O."/>
            <person name="Jarvis E.D."/>
        </authorList>
    </citation>
    <scope>NUCLEOTIDE SEQUENCE [LARGE SCALE GENOMIC DNA]</scope>
</reference>
<keyword evidence="10" id="KW-0539">Nucleus</keyword>
<keyword evidence="5 11" id="KW-0863">Zinc-finger</keyword>
<keyword evidence="16" id="KW-1185">Reference proteome</keyword>
<dbReference type="FunFam" id="3.30.160.60:FF:001498">
    <property type="entry name" value="Zinc finger protein 404"/>
    <property type="match status" value="1"/>
</dbReference>
<comment type="subcellular location">
    <subcellularLocation>
        <location evidence="1">Nucleus</location>
    </subcellularLocation>
</comment>
<evidence type="ECO:0000256" key="10">
    <source>
        <dbReference type="ARBA" id="ARBA00023242"/>
    </source>
</evidence>
<evidence type="ECO:0000256" key="9">
    <source>
        <dbReference type="ARBA" id="ARBA00023163"/>
    </source>
</evidence>
<evidence type="ECO:0000256" key="2">
    <source>
        <dbReference type="ARBA" id="ARBA00006991"/>
    </source>
</evidence>
<keyword evidence="8" id="KW-0238">DNA-binding</keyword>
<evidence type="ECO:0000256" key="8">
    <source>
        <dbReference type="ARBA" id="ARBA00023125"/>
    </source>
</evidence>
<dbReference type="GO" id="GO:0008270">
    <property type="term" value="F:zinc ion binding"/>
    <property type="evidence" value="ECO:0007669"/>
    <property type="project" value="UniProtKB-KW"/>
</dbReference>
<dbReference type="PROSITE" id="PS50157">
    <property type="entry name" value="ZINC_FINGER_C2H2_2"/>
    <property type="match status" value="4"/>
</dbReference>
<feature type="domain" description="C2H2-type" evidence="14">
    <location>
        <begin position="239"/>
        <end position="266"/>
    </location>
</feature>
<dbReference type="GO" id="GO:0005634">
    <property type="term" value="C:nucleus"/>
    <property type="evidence" value="ECO:0007669"/>
    <property type="project" value="UniProtKB-SubCell"/>
</dbReference>
<protein>
    <recommendedName>
        <fullName evidence="14">C2H2-type domain-containing protein</fullName>
    </recommendedName>
</protein>
<dbReference type="InterPro" id="IPR013087">
    <property type="entry name" value="Znf_C2H2_type"/>
</dbReference>
<accession>A0AAR2M266</accession>
<evidence type="ECO:0000256" key="4">
    <source>
        <dbReference type="ARBA" id="ARBA00022737"/>
    </source>
</evidence>
<dbReference type="InterPro" id="IPR050331">
    <property type="entry name" value="Zinc_finger"/>
</dbReference>
<keyword evidence="7" id="KW-0805">Transcription regulation</keyword>
<gene>
    <name evidence="15" type="primary">XAF1</name>
</gene>
<evidence type="ECO:0000313" key="15">
    <source>
        <dbReference type="Ensembl" id="ENSPNAP00000082898.1"/>
    </source>
</evidence>
<sequence length="334" mass="38555">MEKLEFLNGFFTERLIAAADEIFQVVKDTISEYQEEIERAKQENRYLRDMLVRINSSGEERRDIQPCHADESQPTQELPDSEPMIQVKLELCTVQQELEPQQPLTVAPSTTTHMDTALNQEPLPCLPFKSMHTEEKECTGLHGDPVPVKAELCDSQATCTENSDSSAAQKEQESTEYFEVDEGDLSSGYRLLNALPDRPSQTQNDIADSLFYCKVCNKPFKTYLWLEKHMASHKNEERHVCGVCGKRFKLAQTLESHINNHTRERPYCCRFCGKGFGQKSHVKDHERIHTGEKPFICSICQKGFVQRSQLMTHIHTHSYLMKDLSEVKQWKRRK</sequence>
<keyword evidence="9" id="KW-0804">Transcription</keyword>
<dbReference type="PROSITE" id="PS00028">
    <property type="entry name" value="ZINC_FINGER_C2H2_1"/>
    <property type="match status" value="4"/>
</dbReference>
<dbReference type="Proteomes" id="UP001501920">
    <property type="component" value="Chromosome 21"/>
</dbReference>
<dbReference type="AlphaFoldDB" id="A0AAR2M266"/>
<evidence type="ECO:0000256" key="7">
    <source>
        <dbReference type="ARBA" id="ARBA00023015"/>
    </source>
</evidence>
<feature type="domain" description="C2H2-type" evidence="14">
    <location>
        <begin position="211"/>
        <end position="238"/>
    </location>
</feature>
<dbReference type="GO" id="GO:0010468">
    <property type="term" value="P:regulation of gene expression"/>
    <property type="evidence" value="ECO:0007669"/>
    <property type="project" value="TreeGrafter"/>
</dbReference>
<dbReference type="GO" id="GO:0003677">
    <property type="term" value="F:DNA binding"/>
    <property type="evidence" value="ECO:0007669"/>
    <property type="project" value="UniProtKB-KW"/>
</dbReference>
<name>A0AAR2M266_PYGNA</name>
<dbReference type="PANTHER" id="PTHR16515:SF49">
    <property type="entry name" value="GASTRULA ZINC FINGER PROTEIN XLCGF49.1-LIKE-RELATED"/>
    <property type="match status" value="1"/>
</dbReference>
<evidence type="ECO:0000313" key="16">
    <source>
        <dbReference type="Proteomes" id="UP001501920"/>
    </source>
</evidence>
<evidence type="ECO:0000256" key="11">
    <source>
        <dbReference type="PROSITE-ProRule" id="PRU00042"/>
    </source>
</evidence>
<feature type="domain" description="C2H2-type" evidence="14">
    <location>
        <begin position="267"/>
        <end position="294"/>
    </location>
</feature>
<evidence type="ECO:0000256" key="6">
    <source>
        <dbReference type="ARBA" id="ARBA00022833"/>
    </source>
</evidence>
<dbReference type="Ensembl" id="ENSPNAT00000070263.1">
    <property type="protein sequence ID" value="ENSPNAP00000082898.1"/>
    <property type="gene ID" value="ENSPNAG00000037923.1"/>
</dbReference>
<reference evidence="15" key="3">
    <citation type="submission" date="2025-09" db="UniProtKB">
        <authorList>
            <consortium name="Ensembl"/>
        </authorList>
    </citation>
    <scope>IDENTIFICATION</scope>
</reference>
<feature type="coiled-coil region" evidence="12">
    <location>
        <begin position="23"/>
        <end position="50"/>
    </location>
</feature>
<dbReference type="PANTHER" id="PTHR16515">
    <property type="entry name" value="PR DOMAIN ZINC FINGER PROTEIN"/>
    <property type="match status" value="1"/>
</dbReference>
<dbReference type="SUPFAM" id="SSF57667">
    <property type="entry name" value="beta-beta-alpha zinc fingers"/>
    <property type="match status" value="2"/>
</dbReference>
<keyword evidence="6" id="KW-0862">Zinc</keyword>
<dbReference type="InterPro" id="IPR036236">
    <property type="entry name" value="Znf_C2H2_sf"/>
</dbReference>
<feature type="region of interest" description="Disordered" evidence="13">
    <location>
        <begin position="58"/>
        <end position="82"/>
    </location>
</feature>
<evidence type="ECO:0000256" key="12">
    <source>
        <dbReference type="SAM" id="Coils"/>
    </source>
</evidence>
<evidence type="ECO:0000256" key="13">
    <source>
        <dbReference type="SAM" id="MobiDB-lite"/>
    </source>
</evidence>
<keyword evidence="12" id="KW-0175">Coiled coil</keyword>
<dbReference type="FunFam" id="3.30.160.60:FF:000931">
    <property type="entry name" value="zinc finger protein 697"/>
    <property type="match status" value="1"/>
</dbReference>
<comment type="similarity">
    <text evidence="2">Belongs to the krueppel C2H2-type zinc-finger protein family.</text>
</comment>
<dbReference type="Gene3D" id="3.30.160.60">
    <property type="entry name" value="Classic Zinc Finger"/>
    <property type="match status" value="3"/>
</dbReference>
<proteinExistence type="inferred from homology"/>
<dbReference type="Pfam" id="PF13912">
    <property type="entry name" value="zf-C2H2_6"/>
    <property type="match status" value="1"/>
</dbReference>
<evidence type="ECO:0000259" key="14">
    <source>
        <dbReference type="PROSITE" id="PS50157"/>
    </source>
</evidence>
<dbReference type="SMART" id="SM00355">
    <property type="entry name" value="ZnF_C2H2"/>
    <property type="match status" value="4"/>
</dbReference>
<feature type="compositionally biased region" description="Basic and acidic residues" evidence="13">
    <location>
        <begin position="58"/>
        <end position="71"/>
    </location>
</feature>
<keyword evidence="4" id="KW-0677">Repeat</keyword>
<keyword evidence="3" id="KW-0479">Metal-binding</keyword>